<protein>
    <submittedName>
        <fullName evidence="5">DNA replication protein</fullName>
    </submittedName>
</protein>
<dbReference type="InterPro" id="IPR053843">
    <property type="entry name" value="DnaD_N"/>
</dbReference>
<dbReference type="Proteomes" id="UP000182635">
    <property type="component" value="Unassembled WGS sequence"/>
</dbReference>
<dbReference type="Gene3D" id="1.10.10.630">
    <property type="entry name" value="DnaD domain-like"/>
    <property type="match status" value="1"/>
</dbReference>
<dbReference type="InterPro" id="IPR006343">
    <property type="entry name" value="DnaB/C_C"/>
</dbReference>
<evidence type="ECO:0000313" key="6">
    <source>
        <dbReference type="Proteomes" id="UP000182635"/>
    </source>
</evidence>
<evidence type="ECO:0000256" key="2">
    <source>
        <dbReference type="SAM" id="MobiDB-lite"/>
    </source>
</evidence>
<dbReference type="PANTHER" id="PTHR37293">
    <property type="entry name" value="PHAGE REPLICATION PROTEIN-RELATED"/>
    <property type="match status" value="1"/>
</dbReference>
<dbReference type="NCBIfam" id="TIGR01446">
    <property type="entry name" value="DnaD_dom"/>
    <property type="match status" value="1"/>
</dbReference>
<feature type="compositionally biased region" description="Basic and acidic residues" evidence="2">
    <location>
        <begin position="211"/>
        <end position="221"/>
    </location>
</feature>
<dbReference type="EMBL" id="FOPI01000004">
    <property type="protein sequence ID" value="SFG17623.1"/>
    <property type="molecule type" value="Genomic_DNA"/>
</dbReference>
<dbReference type="InterPro" id="IPR036388">
    <property type="entry name" value="WH-like_DNA-bd_sf"/>
</dbReference>
<feature type="region of interest" description="Disordered" evidence="2">
    <location>
        <begin position="208"/>
        <end position="248"/>
    </location>
</feature>
<sequence>MFPGLFYVKVVFSMDDATVFMLRKGQTSISNLLLENYTDLGLNDGEFLLLLMLMKFDQQKEDVDLEALSKMMGKTDAEIGTLLNNLIVKKVVELRTVIDASGRQRDCYDLSFLYEKLVQIVKNQLRTRSQKQETATKEQVFDSFQKEFGRPLSSIELEEIRCWMEEDGYSPEIILLALKEAVLSQAYNFKYIDRILISWEKQNVHSAMDVQRVKDQREEKKTNRKKKKGNANRPKIPLSHWSGVDKDA</sequence>
<gene>
    <name evidence="5" type="ORF">SAMN02910432_00208</name>
</gene>
<proteinExistence type="inferred from homology"/>
<evidence type="ECO:0000259" key="4">
    <source>
        <dbReference type="Pfam" id="PF21984"/>
    </source>
</evidence>
<dbReference type="PANTHER" id="PTHR37293:SF6">
    <property type="entry name" value="DNA REPLICATION PROTEIN DNAD"/>
    <property type="match status" value="1"/>
</dbReference>
<dbReference type="SUPFAM" id="SSF158499">
    <property type="entry name" value="DnaD domain-like"/>
    <property type="match status" value="1"/>
</dbReference>
<feature type="domain" description="DnaD N-terminal" evidence="4">
    <location>
        <begin position="29"/>
        <end position="124"/>
    </location>
</feature>
<dbReference type="OrthoDB" id="9770238at2"/>
<dbReference type="Pfam" id="PF21984">
    <property type="entry name" value="DnaD_N"/>
    <property type="match status" value="1"/>
</dbReference>
<dbReference type="InterPro" id="IPR053162">
    <property type="entry name" value="DnaD"/>
</dbReference>
<dbReference type="AlphaFoldDB" id="A0A1I2PQE9"/>
<dbReference type="Gene3D" id="1.10.10.10">
    <property type="entry name" value="Winged helix-like DNA-binding domain superfamily/Winged helix DNA-binding domain"/>
    <property type="match status" value="1"/>
</dbReference>
<feature type="domain" description="DnaB/C C-terminal" evidence="3">
    <location>
        <begin position="141"/>
        <end position="211"/>
    </location>
</feature>
<evidence type="ECO:0000256" key="1">
    <source>
        <dbReference type="ARBA" id="ARBA00093462"/>
    </source>
</evidence>
<dbReference type="InterPro" id="IPR034829">
    <property type="entry name" value="DnaD-like_sf"/>
</dbReference>
<comment type="similarity">
    <text evidence="1">Belongs to the DnaB/DnaD family.</text>
</comment>
<evidence type="ECO:0000313" key="5">
    <source>
        <dbReference type="EMBL" id="SFG17623.1"/>
    </source>
</evidence>
<organism evidence="5 6">
    <name type="scientific">Ligilactobacillus ruminis DSM 20403 = NBRC 102161</name>
    <dbReference type="NCBI Taxonomy" id="1423798"/>
    <lineage>
        <taxon>Bacteria</taxon>
        <taxon>Bacillati</taxon>
        <taxon>Bacillota</taxon>
        <taxon>Bacilli</taxon>
        <taxon>Lactobacillales</taxon>
        <taxon>Lactobacillaceae</taxon>
        <taxon>Ligilactobacillus</taxon>
    </lineage>
</organism>
<dbReference type="Pfam" id="PF07261">
    <property type="entry name" value="DnaB_2"/>
    <property type="match status" value="1"/>
</dbReference>
<name>A0A1I2PQE9_9LACO</name>
<reference evidence="6" key="1">
    <citation type="submission" date="2016-10" db="EMBL/GenBank/DDBJ databases">
        <authorList>
            <person name="Varghese N."/>
            <person name="Submissions S."/>
        </authorList>
    </citation>
    <scope>NUCLEOTIDE SEQUENCE [LARGE SCALE GENOMIC DNA]</scope>
    <source>
        <strain evidence="6">DSM 20403</strain>
    </source>
</reference>
<accession>A0A1I2PQE9</accession>
<evidence type="ECO:0000259" key="3">
    <source>
        <dbReference type="Pfam" id="PF07261"/>
    </source>
</evidence>